<evidence type="ECO:0000313" key="1">
    <source>
        <dbReference type="EMBL" id="CAD9260376.1"/>
    </source>
</evidence>
<sequence>MATKRGAHAPRHAYIIYRQDIIIIYISSQRRTPKARDAKRSPLGAAALAAAGAEIRLARDDGLGHGAVEGVLLRREFQFLLLVPRLGELRAEHGRHAEDEEEADRPGRLHGQLLVRLLQGPIPPRHHAANLTLTLTPTLKPLIPTLKP</sequence>
<proteinExistence type="predicted"/>
<gene>
    <name evidence="1" type="ORF">PPAR1163_LOCUS18754</name>
</gene>
<name>A0A7S1UAT1_9STRA</name>
<organism evidence="1">
    <name type="scientific">Phaeomonas parva</name>
    <dbReference type="NCBI Taxonomy" id="124430"/>
    <lineage>
        <taxon>Eukaryota</taxon>
        <taxon>Sar</taxon>
        <taxon>Stramenopiles</taxon>
        <taxon>Ochrophyta</taxon>
        <taxon>Pinguiophyceae</taxon>
        <taxon>Pinguiochrysidales</taxon>
        <taxon>Pinguiochrysidaceae</taxon>
        <taxon>Phaeomonas</taxon>
    </lineage>
</organism>
<dbReference type="AlphaFoldDB" id="A0A7S1UAT1"/>
<dbReference type="EMBL" id="HBGJ01029700">
    <property type="protein sequence ID" value="CAD9260376.1"/>
    <property type="molecule type" value="Transcribed_RNA"/>
</dbReference>
<reference evidence="1" key="1">
    <citation type="submission" date="2021-01" db="EMBL/GenBank/DDBJ databases">
        <authorList>
            <person name="Corre E."/>
            <person name="Pelletier E."/>
            <person name="Niang G."/>
            <person name="Scheremetjew M."/>
            <person name="Finn R."/>
            <person name="Kale V."/>
            <person name="Holt S."/>
            <person name="Cochrane G."/>
            <person name="Meng A."/>
            <person name="Brown T."/>
            <person name="Cohen L."/>
        </authorList>
    </citation>
    <scope>NUCLEOTIDE SEQUENCE</scope>
    <source>
        <strain evidence="1">CCMP2877</strain>
    </source>
</reference>
<accession>A0A7S1UAT1</accession>
<protein>
    <submittedName>
        <fullName evidence="1">Uncharacterized protein</fullName>
    </submittedName>
</protein>